<proteinExistence type="predicted"/>
<sequence>MPFRTNSVLIHNINQREKFAESCNSALAAGQTLLCVAFAKLDHTVNPGFEWFTVDYSNCRGAQKDIFENLSSAFDLGSVITGNRMAGVPLGRSLGDGEPDVEGICAQSGMVCQNCTLAVPQESCGVGLTCNAHLGSCTDQHVPECDPAASQFEHTCEQTGVLPAGPNHYFVCLMKNGHLHPQVFICPHGWFFVDGFCRPEPGIAVAIEPTEAVAEKESTPLPDVYWRMSSLFSTDQPTTYKADTFLADKFNLTNYETADDGEQREIGNLGHRMSQNCKSTFTAATTRDANNNTLFVIRTREKENEVISYKYIFVLLTFLIHYVNNEKTKNNDDTVHTTPRCPFTRIIEDIFKMKNKTEAGTSSNEKAKLFLNSIADVRTDDKDSNRSVQDALVDDIIASIKRIKNNLYNKTSDDGENKLNEAIILNVPETLEKTERRNDEISISGIKSGIEDKIDTRLNNSLVKNKQTNENRPAITKPTYVEILTIEPNNTSNNLTTSHNIIEVLKHLMPMFNSTLTKELHNLTIIERNHHKNHSFSATKNVSTIVVTYCDHENFTKGNVTFENVDTDIKIQKNNTDDNDYLESEEEYDYEEFRPEVNLTKTEKKDIMEAAEYGMQKMHELYAVMEPKLYSMGLWLDDSNPARYVAAFNAPSEDAAKFYRYGYASLQAAAKLKQLTSRDGLESRTEEAQFPAASALRQSPLLQHCPLRGTPKCPPASKRYRTHDGTCNNLNRPRWGSTMTPVQRFLAPSYSDGIQAPRRSVFGSPLPSAREISSMVHEDQHVETPGITHLLMQWGQFLDHDHPECMPIAVPQSDPFYGPKGVRCLDFVRSSPAPRDDCALGWREQMNQVSAYIDGSPLYASSARQSDKLRLFRNGMLQYGKVQNRRPLLPPERRDELCRGGAVSSDCFKSGDARVNEHPGLVAAHIVWLRQHNRMAQELAHLNPHWSDEKVYQETRKIVGAMIQHITYREFLPIVLGQEVMRLFDLEPQKKGYYTGYSPKINPSPASSFGSAAFRFGHSLVQPSMVRFDRFHRPMKNNVSLHDELTNPSNIWSMGAVDRLLLGMVNQPIQKRDEFITEELTNHLFQTPSYENGGFESSLTPAQLQQIRRISFAQILCRTLDTIDSIQPFVFLSAENIDNDRISCLNGLLNNFDLSPWTDVNSSNDISKSDDISTQAPNETKTTTTKKPTTKKPQKLAANKVGQKKPAPANTYDDTYRRPNKPYYYNRQNDKNENYNLRQNRPNLNDETFSSARSNEQTMTTTKSEATIDKNDVTDNNKPTTENLYKLVTFGYVGTYKGDMANFKETKTDPTHQTIKHDFISKDFSTYEDEKVDKAEKQEFTKLSTFFHYDTATKPYNNVRPTRRNDDDLVPDYTKTNSKYYFVRNVLRKYPDDNSTVTDKTDDATEIKDILKENYNGPGQPLPVTIEERASGDKLALLEEAEAKSANPEPSKLRLKITKPSSPAKTPTVAFQVMPSENNPSQWATYDEKDLPEGLPHRMPPIKTDPYALKEIPRPFNFANLRKRIPGRTRN</sequence>
<comment type="caution">
    <text evidence="1">The sequence shown here is derived from an EMBL/GenBank/DDBJ whole genome shotgun (WGS) entry which is preliminary data.</text>
</comment>
<evidence type="ECO:0000313" key="1">
    <source>
        <dbReference type="EMBL" id="KAI8435569.1"/>
    </source>
</evidence>
<protein>
    <submittedName>
        <fullName evidence="1">Uncharacterized protein</fullName>
    </submittedName>
</protein>
<organism evidence="1 2">
    <name type="scientific">Choristoneura fumiferana</name>
    <name type="common">Spruce budworm moth</name>
    <name type="synonym">Archips fumiferana</name>
    <dbReference type="NCBI Taxonomy" id="7141"/>
    <lineage>
        <taxon>Eukaryota</taxon>
        <taxon>Metazoa</taxon>
        <taxon>Ecdysozoa</taxon>
        <taxon>Arthropoda</taxon>
        <taxon>Hexapoda</taxon>
        <taxon>Insecta</taxon>
        <taxon>Pterygota</taxon>
        <taxon>Neoptera</taxon>
        <taxon>Endopterygota</taxon>
        <taxon>Lepidoptera</taxon>
        <taxon>Glossata</taxon>
        <taxon>Ditrysia</taxon>
        <taxon>Tortricoidea</taxon>
        <taxon>Tortricidae</taxon>
        <taxon>Tortricinae</taxon>
        <taxon>Choristoneura</taxon>
    </lineage>
</organism>
<name>A0ACC0KGI1_CHOFU</name>
<keyword evidence="2" id="KW-1185">Reference proteome</keyword>
<accession>A0ACC0KGI1</accession>
<evidence type="ECO:0000313" key="2">
    <source>
        <dbReference type="Proteomes" id="UP001064048"/>
    </source>
</evidence>
<reference evidence="1 2" key="1">
    <citation type="journal article" date="2022" name="Genome Biol. Evol.">
        <title>The Spruce Budworm Genome: Reconstructing the Evolutionary History of Antifreeze Proteins.</title>
        <authorList>
            <person name="Beliveau C."/>
            <person name="Gagne P."/>
            <person name="Picq S."/>
            <person name="Vernygora O."/>
            <person name="Keeling C.I."/>
            <person name="Pinkney K."/>
            <person name="Doucet D."/>
            <person name="Wen F."/>
            <person name="Johnston J.S."/>
            <person name="Maaroufi H."/>
            <person name="Boyle B."/>
            <person name="Laroche J."/>
            <person name="Dewar K."/>
            <person name="Juretic N."/>
            <person name="Blackburn G."/>
            <person name="Nisole A."/>
            <person name="Brunet B."/>
            <person name="Brandao M."/>
            <person name="Lumley L."/>
            <person name="Duan J."/>
            <person name="Quan G."/>
            <person name="Lucarotti C.J."/>
            <person name="Roe A.D."/>
            <person name="Sperling F.A.H."/>
            <person name="Levesque R.C."/>
            <person name="Cusson M."/>
        </authorList>
    </citation>
    <scope>NUCLEOTIDE SEQUENCE [LARGE SCALE GENOMIC DNA]</scope>
    <source>
        <strain evidence="1">Glfc:IPQL:Cfum</strain>
    </source>
</reference>
<dbReference type="Proteomes" id="UP001064048">
    <property type="component" value="Chromosome 6"/>
</dbReference>
<dbReference type="EMBL" id="CM046106">
    <property type="protein sequence ID" value="KAI8435569.1"/>
    <property type="molecule type" value="Genomic_DNA"/>
</dbReference>
<gene>
    <name evidence="1" type="ORF">MSG28_003849</name>
</gene>